<feature type="domain" description="C2H2-type" evidence="12">
    <location>
        <begin position="69"/>
        <end position="96"/>
    </location>
</feature>
<feature type="domain" description="C2H2-type" evidence="12">
    <location>
        <begin position="41"/>
        <end position="68"/>
    </location>
</feature>
<dbReference type="PROSITE" id="PS50157">
    <property type="entry name" value="ZINC_FINGER_C2H2_2"/>
    <property type="match status" value="3"/>
</dbReference>
<dbReference type="PANTHER" id="PTHR24394">
    <property type="entry name" value="ZINC FINGER PROTEIN"/>
    <property type="match status" value="1"/>
</dbReference>
<dbReference type="GO" id="GO:0000981">
    <property type="term" value="F:DNA-binding transcription factor activity, RNA polymerase II-specific"/>
    <property type="evidence" value="ECO:0007669"/>
    <property type="project" value="TreeGrafter"/>
</dbReference>
<dbReference type="FunFam" id="3.30.160.60:FF:000072">
    <property type="entry name" value="zinc finger protein 143 isoform X1"/>
    <property type="match status" value="1"/>
</dbReference>
<evidence type="ECO:0000256" key="5">
    <source>
        <dbReference type="ARBA" id="ARBA00022771"/>
    </source>
</evidence>
<reference evidence="14" key="2">
    <citation type="submission" date="2020-05" db="UniProtKB">
        <authorList>
            <consortium name="EnsemblMetazoa"/>
        </authorList>
    </citation>
    <scope>IDENTIFICATION</scope>
</reference>
<evidence type="ECO:0000256" key="10">
    <source>
        <dbReference type="ARBA" id="ARBA00023242"/>
    </source>
</evidence>
<evidence type="ECO:0000256" key="4">
    <source>
        <dbReference type="ARBA" id="ARBA00022737"/>
    </source>
</evidence>
<dbReference type="Pfam" id="PF00096">
    <property type="entry name" value="zf-C2H2"/>
    <property type="match status" value="2"/>
</dbReference>
<comment type="subcellular location">
    <subcellularLocation>
        <location evidence="2">Nucleus</location>
    </subcellularLocation>
</comment>
<comment type="function">
    <text evidence="1">May be involved in transcriptional regulation.</text>
</comment>
<dbReference type="Gene3D" id="3.30.160.60">
    <property type="entry name" value="Classic Zinc Finger"/>
    <property type="match status" value="3"/>
</dbReference>
<keyword evidence="3" id="KW-0479">Metal-binding</keyword>
<name>A0A084VK79_ANOSI</name>
<dbReference type="InterPro" id="IPR013087">
    <property type="entry name" value="Znf_C2H2_type"/>
</dbReference>
<dbReference type="STRING" id="74873.A0A084VK79"/>
<dbReference type="EnsemblMetazoa" id="ASIC005741-RA">
    <property type="protein sequence ID" value="ASIC005741-PA"/>
    <property type="gene ID" value="ASIC005741"/>
</dbReference>
<sequence>MYMHKRSKHKPMVQCEVCKKQFAFANQLKIHMTLHTGEKPYQCEQCSRSFRLIKDYRWHMATHDSDTSYVCEVCQKSFKLLRYLQAHVRTHSKELITSDEYSAWYEQIKSDKQNEEQIRALKSRIRKLENGTMMNV</sequence>
<evidence type="ECO:0000313" key="15">
    <source>
        <dbReference type="Proteomes" id="UP000030765"/>
    </source>
</evidence>
<keyword evidence="6" id="KW-0862">Zinc</keyword>
<dbReference type="GO" id="GO:0003677">
    <property type="term" value="F:DNA binding"/>
    <property type="evidence" value="ECO:0007669"/>
    <property type="project" value="UniProtKB-KW"/>
</dbReference>
<dbReference type="EMBL" id="KE524944">
    <property type="protein sequence ID" value="KFB38373.1"/>
    <property type="molecule type" value="Genomic_DNA"/>
</dbReference>
<evidence type="ECO:0000313" key="14">
    <source>
        <dbReference type="EnsemblMetazoa" id="ASIC005741-PA"/>
    </source>
</evidence>
<dbReference type="AlphaFoldDB" id="A0A084VK79"/>
<evidence type="ECO:0000256" key="9">
    <source>
        <dbReference type="ARBA" id="ARBA00023163"/>
    </source>
</evidence>
<dbReference type="GO" id="GO:0008270">
    <property type="term" value="F:zinc ion binding"/>
    <property type="evidence" value="ECO:0007669"/>
    <property type="project" value="UniProtKB-KW"/>
</dbReference>
<evidence type="ECO:0000256" key="1">
    <source>
        <dbReference type="ARBA" id="ARBA00003767"/>
    </source>
</evidence>
<dbReference type="InterPro" id="IPR036236">
    <property type="entry name" value="Znf_C2H2_sf"/>
</dbReference>
<keyword evidence="9" id="KW-0804">Transcription</keyword>
<evidence type="ECO:0000256" key="7">
    <source>
        <dbReference type="ARBA" id="ARBA00023015"/>
    </source>
</evidence>
<evidence type="ECO:0000259" key="12">
    <source>
        <dbReference type="PROSITE" id="PS50157"/>
    </source>
</evidence>
<keyword evidence="10" id="KW-0539">Nucleus</keyword>
<evidence type="ECO:0000256" key="8">
    <source>
        <dbReference type="ARBA" id="ARBA00023125"/>
    </source>
</evidence>
<dbReference type="OMA" id="RWHMATH"/>
<dbReference type="Pfam" id="PF12874">
    <property type="entry name" value="zf-met"/>
    <property type="match status" value="1"/>
</dbReference>
<evidence type="ECO:0000256" key="3">
    <source>
        <dbReference type="ARBA" id="ARBA00022723"/>
    </source>
</evidence>
<evidence type="ECO:0000256" key="11">
    <source>
        <dbReference type="PROSITE-ProRule" id="PRU00042"/>
    </source>
</evidence>
<protein>
    <recommendedName>
        <fullName evidence="12">C2H2-type domain-containing protein</fullName>
    </recommendedName>
</protein>
<evidence type="ECO:0000256" key="6">
    <source>
        <dbReference type="ARBA" id="ARBA00022833"/>
    </source>
</evidence>
<gene>
    <name evidence="13" type="ORF">ZHAS_00005741</name>
</gene>
<dbReference type="SUPFAM" id="SSF57667">
    <property type="entry name" value="beta-beta-alpha zinc fingers"/>
    <property type="match status" value="2"/>
</dbReference>
<feature type="domain" description="C2H2-type" evidence="12">
    <location>
        <begin position="13"/>
        <end position="40"/>
    </location>
</feature>
<proteinExistence type="predicted"/>
<dbReference type="OrthoDB" id="7729869at2759"/>
<keyword evidence="5 11" id="KW-0863">Zinc-finger</keyword>
<organism evidence="13">
    <name type="scientific">Anopheles sinensis</name>
    <name type="common">Mosquito</name>
    <dbReference type="NCBI Taxonomy" id="74873"/>
    <lineage>
        <taxon>Eukaryota</taxon>
        <taxon>Metazoa</taxon>
        <taxon>Ecdysozoa</taxon>
        <taxon>Arthropoda</taxon>
        <taxon>Hexapoda</taxon>
        <taxon>Insecta</taxon>
        <taxon>Pterygota</taxon>
        <taxon>Neoptera</taxon>
        <taxon>Endopterygota</taxon>
        <taxon>Diptera</taxon>
        <taxon>Nematocera</taxon>
        <taxon>Culicoidea</taxon>
        <taxon>Culicidae</taxon>
        <taxon>Anophelinae</taxon>
        <taxon>Anopheles</taxon>
    </lineage>
</organism>
<dbReference type="FunFam" id="3.30.160.60:FF:000097">
    <property type="entry name" value="Zinc finger protein"/>
    <property type="match status" value="1"/>
</dbReference>
<dbReference type="GO" id="GO:0005634">
    <property type="term" value="C:nucleus"/>
    <property type="evidence" value="ECO:0007669"/>
    <property type="project" value="UniProtKB-SubCell"/>
</dbReference>
<accession>A0A084VK79</accession>
<dbReference type="VEuPathDB" id="VectorBase:ASIC005741"/>
<dbReference type="PANTHER" id="PTHR24394:SF29">
    <property type="entry name" value="MYONEURIN"/>
    <property type="match status" value="1"/>
</dbReference>
<keyword evidence="8" id="KW-0238">DNA-binding</keyword>
<dbReference type="SMART" id="SM00355">
    <property type="entry name" value="ZnF_C2H2"/>
    <property type="match status" value="3"/>
</dbReference>
<keyword evidence="7" id="KW-0805">Transcription regulation</keyword>
<keyword evidence="4" id="KW-0677">Repeat</keyword>
<keyword evidence="15" id="KW-1185">Reference proteome</keyword>
<evidence type="ECO:0000256" key="2">
    <source>
        <dbReference type="ARBA" id="ARBA00004123"/>
    </source>
</evidence>
<dbReference type="Proteomes" id="UP000030765">
    <property type="component" value="Unassembled WGS sequence"/>
</dbReference>
<dbReference type="PROSITE" id="PS00028">
    <property type="entry name" value="ZINC_FINGER_C2H2_1"/>
    <property type="match status" value="3"/>
</dbReference>
<reference evidence="13 15" key="1">
    <citation type="journal article" date="2014" name="BMC Genomics">
        <title>Genome sequence of Anopheles sinensis provides insight into genetics basis of mosquito competence for malaria parasites.</title>
        <authorList>
            <person name="Zhou D."/>
            <person name="Zhang D."/>
            <person name="Ding G."/>
            <person name="Shi L."/>
            <person name="Hou Q."/>
            <person name="Ye Y."/>
            <person name="Xu Y."/>
            <person name="Zhou H."/>
            <person name="Xiong C."/>
            <person name="Li S."/>
            <person name="Yu J."/>
            <person name="Hong S."/>
            <person name="Yu X."/>
            <person name="Zou P."/>
            <person name="Chen C."/>
            <person name="Chang X."/>
            <person name="Wang W."/>
            <person name="Lv Y."/>
            <person name="Sun Y."/>
            <person name="Ma L."/>
            <person name="Shen B."/>
            <person name="Zhu C."/>
        </authorList>
    </citation>
    <scope>NUCLEOTIDE SEQUENCE [LARGE SCALE GENOMIC DNA]</scope>
</reference>
<dbReference type="EMBL" id="ATLV01014129">
    <property type="status" value="NOT_ANNOTATED_CDS"/>
    <property type="molecule type" value="Genomic_DNA"/>
</dbReference>
<evidence type="ECO:0000313" key="13">
    <source>
        <dbReference type="EMBL" id="KFB38373.1"/>
    </source>
</evidence>